<feature type="compositionally biased region" description="Polar residues" evidence="4">
    <location>
        <begin position="368"/>
        <end position="378"/>
    </location>
</feature>
<comment type="similarity">
    <text evidence="3">Belongs to the SHOC2 family.</text>
</comment>
<feature type="region of interest" description="Disordered" evidence="4">
    <location>
        <begin position="1"/>
        <end position="25"/>
    </location>
</feature>
<keyword evidence="7" id="KW-1185">Reference proteome</keyword>
<keyword evidence="1" id="KW-0433">Leucine-rich repeat</keyword>
<dbReference type="InterPro" id="IPR003591">
    <property type="entry name" value="Leu-rich_rpt_typical-subtyp"/>
</dbReference>
<dbReference type="InterPro" id="IPR036397">
    <property type="entry name" value="RNaseH_sf"/>
</dbReference>
<evidence type="ECO:0000313" key="6">
    <source>
        <dbReference type="EMBL" id="KAK4478075.1"/>
    </source>
</evidence>
<feature type="region of interest" description="Disordered" evidence="4">
    <location>
        <begin position="351"/>
        <end position="407"/>
    </location>
</feature>
<evidence type="ECO:0000313" key="7">
    <source>
        <dbReference type="Proteomes" id="UP001291926"/>
    </source>
</evidence>
<evidence type="ECO:0000256" key="1">
    <source>
        <dbReference type="ARBA" id="ARBA00022614"/>
    </source>
</evidence>
<feature type="compositionally biased region" description="Low complexity" evidence="4">
    <location>
        <begin position="1"/>
        <end position="11"/>
    </location>
</feature>
<evidence type="ECO:0000259" key="5">
    <source>
        <dbReference type="Pfam" id="PF13456"/>
    </source>
</evidence>
<keyword evidence="2" id="KW-0677">Repeat</keyword>
<reference evidence="6 7" key="1">
    <citation type="journal article" date="2023" name="bioRxiv">
        <title>Genome report: Whole genome sequence and annotation of Penstemon davidsonii.</title>
        <authorList>
            <person name="Ostevik K.L."/>
            <person name="Alabady M."/>
            <person name="Zhang M."/>
            <person name="Rausher M.D."/>
        </authorList>
    </citation>
    <scope>NUCLEOTIDE SEQUENCE [LARGE SCALE GENOMIC DNA]</scope>
    <source>
        <strain evidence="6">DNT005</strain>
        <tissue evidence="6">Whole leaf</tissue>
    </source>
</reference>
<gene>
    <name evidence="6" type="ORF">RD792_017340</name>
</gene>
<feature type="compositionally biased region" description="Polar residues" evidence="4">
    <location>
        <begin position="186"/>
        <end position="203"/>
    </location>
</feature>
<dbReference type="InterPro" id="IPR002156">
    <property type="entry name" value="RNaseH_domain"/>
</dbReference>
<dbReference type="SUPFAM" id="SSF53098">
    <property type="entry name" value="Ribonuclease H-like"/>
    <property type="match status" value="1"/>
</dbReference>
<feature type="compositionally biased region" description="Polar residues" evidence="4">
    <location>
        <begin position="135"/>
        <end position="163"/>
    </location>
</feature>
<evidence type="ECO:0000256" key="2">
    <source>
        <dbReference type="ARBA" id="ARBA00022737"/>
    </source>
</evidence>
<dbReference type="Proteomes" id="UP001291926">
    <property type="component" value="Unassembled WGS sequence"/>
</dbReference>
<dbReference type="CDD" id="cd06222">
    <property type="entry name" value="RNase_H_like"/>
    <property type="match status" value="1"/>
</dbReference>
<dbReference type="PROSITE" id="PS51450">
    <property type="entry name" value="LRR"/>
    <property type="match status" value="1"/>
</dbReference>
<proteinExistence type="inferred from homology"/>
<dbReference type="SUPFAM" id="SSF52058">
    <property type="entry name" value="L domain-like"/>
    <property type="match status" value="1"/>
</dbReference>
<feature type="region of interest" description="Disordered" evidence="4">
    <location>
        <begin position="118"/>
        <end position="163"/>
    </location>
</feature>
<protein>
    <recommendedName>
        <fullName evidence="5">RNase H type-1 domain-containing protein</fullName>
    </recommendedName>
</protein>
<feature type="compositionally biased region" description="Polar residues" evidence="4">
    <location>
        <begin position="12"/>
        <end position="25"/>
    </location>
</feature>
<dbReference type="InterPro" id="IPR044730">
    <property type="entry name" value="RNase_H-like_dom_plant"/>
</dbReference>
<evidence type="ECO:0000256" key="4">
    <source>
        <dbReference type="SAM" id="MobiDB-lite"/>
    </source>
</evidence>
<evidence type="ECO:0000256" key="3">
    <source>
        <dbReference type="ARBA" id="ARBA00023786"/>
    </source>
</evidence>
<organism evidence="6 7">
    <name type="scientific">Penstemon davidsonii</name>
    <dbReference type="NCBI Taxonomy" id="160366"/>
    <lineage>
        <taxon>Eukaryota</taxon>
        <taxon>Viridiplantae</taxon>
        <taxon>Streptophyta</taxon>
        <taxon>Embryophyta</taxon>
        <taxon>Tracheophyta</taxon>
        <taxon>Spermatophyta</taxon>
        <taxon>Magnoliopsida</taxon>
        <taxon>eudicotyledons</taxon>
        <taxon>Gunneridae</taxon>
        <taxon>Pentapetalae</taxon>
        <taxon>asterids</taxon>
        <taxon>lamiids</taxon>
        <taxon>Lamiales</taxon>
        <taxon>Plantaginaceae</taxon>
        <taxon>Cheloneae</taxon>
        <taxon>Penstemon</taxon>
    </lineage>
</organism>
<name>A0ABR0CN11_9LAMI</name>
<feature type="domain" description="RNase H type-1" evidence="5">
    <location>
        <begin position="508"/>
        <end position="627"/>
    </location>
</feature>
<dbReference type="InterPro" id="IPR032675">
    <property type="entry name" value="LRR_dom_sf"/>
</dbReference>
<sequence length="841" mass="93038">MTGSPTSTGTSRRVNQNRLTGANIFSPSINKRGNFGNNVTIPIDSVNPSNLNSQADLAAQNLLNSKVTDPYDYYQSNISSDPITYVPSSTLISQNPSLPHKPINSISILKSKSQFLNDKASSSYCPPHKREPNKNLESQSPSKSPPTNLNQALPFTNIPEPTTQSIPTIQAQQDSNMKIQTALPNQLTTNTSDPKPDSNTKNTPKLHHQQPRILTHTQASKNHITQINQSPNPPEFPQKFTNPPSFPRQPDNPISGQNTVKVKPPQPTIGPTKNTNTTPSSPTGKMPTTRTPLQPITNVFSAQNKVKGHQSTTFNSNPSPPIEKLSTTYNPLQPITSTTSAQVFNNTAHPTLKLKQPTINPMDKPQHNTHSITISDSPSKPKQNHTTPNPTKPKKIPRTQDNKITPVQNKDLQLNLIDIPLKAVKTEKDIMLVDRQAKRKWFEVGSDSQPISKGTSLVGSSGKPHDVLTFARDFCNRFRDANQRPKPTAHPRNFTRWAAPTEPFIKINFDAAIDRSNNSFGIGIIARNSCGTCIGWKASRMPYPFDSEAAEAYAAKSALNFGLDNGWNNIILEGDCKVVIEGIESSFSTSNIGPLLNEIQHLATRFVSFRAQHIFREGNQAAHALAKNPSHILRCRIRRRTTSRLFKCNGRRTCGRPAIACRRRICEKGGRNDEVLGALVEIDASFNKLTYLPTNIGFELVNLKRLSIHLNKIRSLPTSIGDMKSLTLLDVHFNELHGLPPSIGKLTNLEILNLSSNFSDMTELPETISDLTNLKELDLSNNQIHALPDTFGRLVNLTKLDVDQNPLAVPPKEVVAEGVEAVKAYMVKRWADILMEEEKRA</sequence>
<feature type="compositionally biased region" description="Low complexity" evidence="4">
    <location>
        <begin position="380"/>
        <end position="389"/>
    </location>
</feature>
<feature type="region of interest" description="Disordered" evidence="4">
    <location>
        <begin position="225"/>
        <end position="289"/>
    </location>
</feature>
<dbReference type="PANTHER" id="PTHR48051">
    <property type="match status" value="1"/>
</dbReference>
<dbReference type="InterPro" id="IPR050216">
    <property type="entry name" value="LRR_domain-containing"/>
</dbReference>
<comment type="caution">
    <text evidence="6">The sequence shown here is derived from an EMBL/GenBank/DDBJ whole genome shotgun (WGS) entry which is preliminary data.</text>
</comment>
<dbReference type="EMBL" id="JAYDYQ010002688">
    <property type="protein sequence ID" value="KAK4478075.1"/>
    <property type="molecule type" value="Genomic_DNA"/>
</dbReference>
<feature type="region of interest" description="Disordered" evidence="4">
    <location>
        <begin position="186"/>
        <end position="211"/>
    </location>
</feature>
<dbReference type="Pfam" id="PF13456">
    <property type="entry name" value="RVT_3"/>
    <property type="match status" value="1"/>
</dbReference>
<dbReference type="Pfam" id="PF13855">
    <property type="entry name" value="LRR_8"/>
    <property type="match status" value="1"/>
</dbReference>
<dbReference type="PANTHER" id="PTHR48051:SF54">
    <property type="entry name" value="LEUCINE-RICH REPEAT-CONTAINING PROTEIN"/>
    <property type="match status" value="1"/>
</dbReference>
<dbReference type="Gene3D" id="3.30.420.10">
    <property type="entry name" value="Ribonuclease H-like superfamily/Ribonuclease H"/>
    <property type="match status" value="1"/>
</dbReference>
<dbReference type="SMART" id="SM00369">
    <property type="entry name" value="LRR_TYP"/>
    <property type="match status" value="5"/>
</dbReference>
<dbReference type="InterPro" id="IPR012337">
    <property type="entry name" value="RNaseH-like_sf"/>
</dbReference>
<dbReference type="SMART" id="SM00364">
    <property type="entry name" value="LRR_BAC"/>
    <property type="match status" value="5"/>
</dbReference>
<dbReference type="Gene3D" id="3.80.10.10">
    <property type="entry name" value="Ribonuclease Inhibitor"/>
    <property type="match status" value="1"/>
</dbReference>
<dbReference type="InterPro" id="IPR001611">
    <property type="entry name" value="Leu-rich_rpt"/>
</dbReference>
<accession>A0ABR0CN11</accession>
<feature type="compositionally biased region" description="Low complexity" evidence="4">
    <location>
        <begin position="270"/>
        <end position="285"/>
    </location>
</feature>